<name>A0A7H0H8I2_9ACTN</name>
<dbReference type="Proteomes" id="UP000516117">
    <property type="component" value="Chromosome"/>
</dbReference>
<evidence type="ECO:0000313" key="2">
    <source>
        <dbReference type="EMBL" id="QNP56848.1"/>
    </source>
</evidence>
<keyword evidence="1" id="KW-0812">Transmembrane</keyword>
<dbReference type="AlphaFoldDB" id="A0A7H0H8I2"/>
<accession>A0A7H0H8I2</accession>
<keyword evidence="3" id="KW-1185">Reference proteome</keyword>
<sequence>MPFLTFLLEGFLARFGADVGATEVFVIILVVVPMLYFGWRRLLSHPVFR</sequence>
<keyword evidence="1" id="KW-0472">Membrane</keyword>
<evidence type="ECO:0000313" key="3">
    <source>
        <dbReference type="Proteomes" id="UP000516117"/>
    </source>
</evidence>
<reference evidence="2 3" key="1">
    <citation type="submission" date="2020-08" db="EMBL/GenBank/DDBJ databases">
        <title>Genome sequence of Tessaracoccus defluvii JCM 17540T.</title>
        <authorList>
            <person name="Hyun D.-W."/>
            <person name="Bae J.-W."/>
        </authorList>
    </citation>
    <scope>NUCLEOTIDE SEQUENCE [LARGE SCALE GENOMIC DNA]</scope>
    <source>
        <strain evidence="2 3">JCM 17540</strain>
    </source>
</reference>
<organism evidence="2 3">
    <name type="scientific">Tessaracoccus defluvii</name>
    <dbReference type="NCBI Taxonomy" id="1285901"/>
    <lineage>
        <taxon>Bacteria</taxon>
        <taxon>Bacillati</taxon>
        <taxon>Actinomycetota</taxon>
        <taxon>Actinomycetes</taxon>
        <taxon>Propionibacteriales</taxon>
        <taxon>Propionibacteriaceae</taxon>
        <taxon>Tessaracoccus</taxon>
    </lineage>
</organism>
<dbReference type="RefSeq" id="WP_187721947.1">
    <property type="nucleotide sequence ID" value="NZ_BAABBL010000003.1"/>
</dbReference>
<dbReference type="EMBL" id="CP060789">
    <property type="protein sequence ID" value="QNP56848.1"/>
    <property type="molecule type" value="Genomic_DNA"/>
</dbReference>
<dbReference type="KEGG" id="tdf:H9L22_05725"/>
<feature type="transmembrane region" description="Helical" evidence="1">
    <location>
        <begin position="20"/>
        <end position="39"/>
    </location>
</feature>
<protein>
    <submittedName>
        <fullName evidence="2">Uncharacterized protein</fullName>
    </submittedName>
</protein>
<gene>
    <name evidence="2" type="ORF">H9L22_05725</name>
</gene>
<evidence type="ECO:0000256" key="1">
    <source>
        <dbReference type="SAM" id="Phobius"/>
    </source>
</evidence>
<keyword evidence="1" id="KW-1133">Transmembrane helix</keyword>
<proteinExistence type="predicted"/>